<accession>A0A6J4ME47</accession>
<feature type="non-terminal residue" evidence="2">
    <location>
        <position position="1"/>
    </location>
</feature>
<evidence type="ECO:0000256" key="1">
    <source>
        <dbReference type="SAM" id="MobiDB-lite"/>
    </source>
</evidence>
<proteinExistence type="predicted"/>
<sequence>DGSSLGSRAAGHQRRSRDSRPGAGPESGVATARNRTSRWRVPSPPQNGTSWTSSCRGTGSSRRPGRPDSSVASRSAASASVRSVGSTCPPSWNHWPAFRCRVRSAASPSGDM</sequence>
<feature type="compositionally biased region" description="Low complexity" evidence="1">
    <location>
        <begin position="48"/>
        <end position="84"/>
    </location>
</feature>
<reference evidence="2" key="1">
    <citation type="submission" date="2020-02" db="EMBL/GenBank/DDBJ databases">
        <authorList>
            <person name="Meier V. D."/>
        </authorList>
    </citation>
    <scope>NUCLEOTIDE SEQUENCE</scope>
    <source>
        <strain evidence="2">AVDCRST_MAG34</strain>
    </source>
</reference>
<dbReference type="EMBL" id="CADCUI010000054">
    <property type="protein sequence ID" value="CAA9357173.1"/>
    <property type="molecule type" value="Genomic_DNA"/>
</dbReference>
<feature type="non-terminal residue" evidence="2">
    <location>
        <position position="112"/>
    </location>
</feature>
<evidence type="ECO:0000313" key="2">
    <source>
        <dbReference type="EMBL" id="CAA9357173.1"/>
    </source>
</evidence>
<feature type="region of interest" description="Disordered" evidence="1">
    <location>
        <begin position="1"/>
        <end position="90"/>
    </location>
</feature>
<gene>
    <name evidence="2" type="ORF">AVDCRST_MAG34-2177</name>
</gene>
<organism evidence="2">
    <name type="scientific">uncultured Nocardioidaceae bacterium</name>
    <dbReference type="NCBI Taxonomy" id="253824"/>
    <lineage>
        <taxon>Bacteria</taxon>
        <taxon>Bacillati</taxon>
        <taxon>Actinomycetota</taxon>
        <taxon>Actinomycetes</taxon>
        <taxon>Propionibacteriales</taxon>
        <taxon>Nocardioidaceae</taxon>
        <taxon>environmental samples</taxon>
    </lineage>
</organism>
<name>A0A6J4ME47_9ACTN</name>
<protein>
    <submittedName>
        <fullName evidence="2">Uncharacterized protein</fullName>
    </submittedName>
</protein>
<dbReference type="AlphaFoldDB" id="A0A6J4ME47"/>